<dbReference type="OrthoDB" id="14970at2759"/>
<dbReference type="STRING" id="299467.A0A443RXI0"/>
<dbReference type="CDD" id="cd06558">
    <property type="entry name" value="crotonase-like"/>
    <property type="match status" value="1"/>
</dbReference>
<dbReference type="Gene3D" id="3.90.226.10">
    <property type="entry name" value="2-enoyl-CoA Hydratase, Chain A, domain 1"/>
    <property type="match status" value="1"/>
</dbReference>
<feature type="non-terminal residue" evidence="2">
    <location>
        <position position="187"/>
    </location>
</feature>
<comment type="caution">
    <text evidence="2">The sequence shown here is derived from an EMBL/GenBank/DDBJ whole genome shotgun (WGS) entry which is preliminary data.</text>
</comment>
<dbReference type="AlphaFoldDB" id="A0A443RXI0"/>
<comment type="similarity">
    <text evidence="1">Belongs to the enoyl-CoA hydratase/isomerase family.</text>
</comment>
<accession>A0A443RXI0</accession>
<dbReference type="EMBL" id="NCKV01020229">
    <property type="protein sequence ID" value="RWS20082.1"/>
    <property type="molecule type" value="Genomic_DNA"/>
</dbReference>
<dbReference type="InterPro" id="IPR001753">
    <property type="entry name" value="Enoyl-CoA_hydra/iso"/>
</dbReference>
<evidence type="ECO:0000313" key="3">
    <source>
        <dbReference type="Proteomes" id="UP000288716"/>
    </source>
</evidence>
<protein>
    <submittedName>
        <fullName evidence="2">Delta(3:5)-Delta(2:4)-dienoyl-CoA isomerase-like isoform X3</fullName>
    </submittedName>
</protein>
<organism evidence="2 3">
    <name type="scientific">Leptotrombidium deliense</name>
    <dbReference type="NCBI Taxonomy" id="299467"/>
    <lineage>
        <taxon>Eukaryota</taxon>
        <taxon>Metazoa</taxon>
        <taxon>Ecdysozoa</taxon>
        <taxon>Arthropoda</taxon>
        <taxon>Chelicerata</taxon>
        <taxon>Arachnida</taxon>
        <taxon>Acari</taxon>
        <taxon>Acariformes</taxon>
        <taxon>Trombidiformes</taxon>
        <taxon>Prostigmata</taxon>
        <taxon>Anystina</taxon>
        <taxon>Parasitengona</taxon>
        <taxon>Trombiculoidea</taxon>
        <taxon>Trombiculidae</taxon>
        <taxon>Leptotrombidium</taxon>
    </lineage>
</organism>
<dbReference type="GO" id="GO:0051750">
    <property type="term" value="F:delta(3,5)-delta(2,4)-dienoyl-CoA isomerase activity"/>
    <property type="evidence" value="ECO:0007669"/>
    <property type="project" value="TreeGrafter"/>
</dbReference>
<name>A0A443RXI0_9ACAR</name>
<proteinExistence type="inferred from homology"/>
<dbReference type="PANTHER" id="PTHR43149">
    <property type="entry name" value="ENOYL-COA HYDRATASE"/>
    <property type="match status" value="1"/>
</dbReference>
<dbReference type="GO" id="GO:0005739">
    <property type="term" value="C:mitochondrion"/>
    <property type="evidence" value="ECO:0007669"/>
    <property type="project" value="TreeGrafter"/>
</dbReference>
<evidence type="ECO:0000313" key="2">
    <source>
        <dbReference type="EMBL" id="RWS20082.1"/>
    </source>
</evidence>
<dbReference type="VEuPathDB" id="VectorBase:LDEU011958"/>
<keyword evidence="3" id="KW-1185">Reference proteome</keyword>
<dbReference type="PANTHER" id="PTHR43149:SF1">
    <property type="entry name" value="DELTA(3,5)-DELTA(2,4)-DIENOYL-COA ISOMERASE, MITOCHONDRIAL"/>
    <property type="match status" value="1"/>
</dbReference>
<dbReference type="SUPFAM" id="SSF52096">
    <property type="entry name" value="ClpP/crotonase"/>
    <property type="match status" value="1"/>
</dbReference>
<keyword evidence="2" id="KW-0413">Isomerase</keyword>
<dbReference type="InterPro" id="IPR029045">
    <property type="entry name" value="ClpP/crotonase-like_dom_sf"/>
</dbReference>
<dbReference type="Proteomes" id="UP000288716">
    <property type="component" value="Unassembled WGS sequence"/>
</dbReference>
<evidence type="ECO:0000256" key="1">
    <source>
        <dbReference type="ARBA" id="ARBA00005254"/>
    </source>
</evidence>
<dbReference type="Pfam" id="PF00378">
    <property type="entry name" value="ECH_1"/>
    <property type="match status" value="1"/>
</dbReference>
<gene>
    <name evidence="2" type="ORF">B4U80_04524</name>
</gene>
<reference evidence="2 3" key="1">
    <citation type="journal article" date="2018" name="Gigascience">
        <title>Genomes of trombidid mites reveal novel predicted allergens and laterally-transferred genes associated with secondary metabolism.</title>
        <authorList>
            <person name="Dong X."/>
            <person name="Chaisiri K."/>
            <person name="Xia D."/>
            <person name="Armstrong S.D."/>
            <person name="Fang Y."/>
            <person name="Donnelly M.J."/>
            <person name="Kadowaki T."/>
            <person name="McGarry J.W."/>
            <person name="Darby A.C."/>
            <person name="Makepeace B.L."/>
        </authorList>
    </citation>
    <scope>NUCLEOTIDE SEQUENCE [LARGE SCALE GENOMIC DNA]</scope>
    <source>
        <strain evidence="2">UoL-UT</strain>
    </source>
</reference>
<dbReference type="InterPro" id="IPR045002">
    <property type="entry name" value="Ech1-like"/>
</dbReference>
<sequence length="187" mass="20469">MFEELTHCFSSLDRDKRIRAVVLSGTDKMFTGGLDSMSFQEKLVNIQSNDVARRAFELHDVIGFLQGTTQSVAKCRKPVISAIHSGCIGVGIDIISATDIRYCSQDAWFQIKEIEIGLAADLGTLQYFPLIVGNDSITRELTFTARKMDSSEAEKIGFVGKVFPDAESTKNAAIELAKTIATKSPIA</sequence>